<gene>
    <name evidence="2" type="ORF">HUG15_15430</name>
</gene>
<dbReference type="AlphaFoldDB" id="A0A7T6Z4F7"/>
<dbReference type="Pfam" id="PF04657">
    <property type="entry name" value="DMT_YdcZ"/>
    <property type="match status" value="1"/>
</dbReference>
<sequence length="164" mass="18175">MTVLIPLIGGIFVSLQGTLNGNLGKKVGTIESTYLSFFTGSILLTMIIIFLGDGNIFRITEVPAWQLLCVIFGFIFIFVMAFSVPKIGVTATNATIVIGQLVTSMVVDHFGWFGSDVIPFTIERFIGVLLMIAALYFIYMESAMVKKKTKQMMKKEKLQKLSND</sequence>
<dbReference type="KEGG" id="scia:HUG15_15430"/>
<feature type="transmembrane region" description="Helical" evidence="1">
    <location>
        <begin position="94"/>
        <end position="113"/>
    </location>
</feature>
<keyword evidence="1" id="KW-0812">Transmembrane</keyword>
<dbReference type="RefSeq" id="WP_200123943.1">
    <property type="nucleotide sequence ID" value="NZ_CP054705.1"/>
</dbReference>
<accession>A0A7T6Z4F7</accession>
<proteinExistence type="predicted"/>
<keyword evidence="1" id="KW-1133">Transmembrane helix</keyword>
<dbReference type="EMBL" id="CP054705">
    <property type="protein sequence ID" value="QQK76815.1"/>
    <property type="molecule type" value="Genomic_DNA"/>
</dbReference>
<evidence type="ECO:0000313" key="3">
    <source>
        <dbReference type="Proteomes" id="UP000595823"/>
    </source>
</evidence>
<dbReference type="InterPro" id="IPR006750">
    <property type="entry name" value="YdcZ"/>
</dbReference>
<organism evidence="2 3">
    <name type="scientific">Salicibibacter cibarius</name>
    <dbReference type="NCBI Taxonomy" id="2743000"/>
    <lineage>
        <taxon>Bacteria</taxon>
        <taxon>Bacillati</taxon>
        <taxon>Bacillota</taxon>
        <taxon>Bacilli</taxon>
        <taxon>Bacillales</taxon>
        <taxon>Bacillaceae</taxon>
        <taxon>Salicibibacter</taxon>
    </lineage>
</organism>
<protein>
    <submittedName>
        <fullName evidence="2">DMT family transporter</fullName>
    </submittedName>
</protein>
<feature type="transmembrane region" description="Helical" evidence="1">
    <location>
        <begin position="64"/>
        <end position="82"/>
    </location>
</feature>
<feature type="transmembrane region" description="Helical" evidence="1">
    <location>
        <begin position="34"/>
        <end position="52"/>
    </location>
</feature>
<feature type="transmembrane region" description="Helical" evidence="1">
    <location>
        <begin position="125"/>
        <end position="145"/>
    </location>
</feature>
<dbReference type="Proteomes" id="UP000595823">
    <property type="component" value="Chromosome"/>
</dbReference>
<dbReference type="PANTHER" id="PTHR34821:SF2">
    <property type="entry name" value="INNER MEMBRANE PROTEIN YDCZ"/>
    <property type="match status" value="1"/>
</dbReference>
<evidence type="ECO:0000313" key="2">
    <source>
        <dbReference type="EMBL" id="QQK76815.1"/>
    </source>
</evidence>
<reference evidence="2 3" key="1">
    <citation type="submission" date="2020-06" db="EMBL/GenBank/DDBJ databases">
        <title>Genomic analysis of Salicibibacter sp. NKC5-3.</title>
        <authorList>
            <person name="Oh Y.J."/>
        </authorList>
    </citation>
    <scope>NUCLEOTIDE SEQUENCE [LARGE SCALE GENOMIC DNA]</scope>
    <source>
        <strain evidence="2 3">NKC5-3</strain>
    </source>
</reference>
<dbReference type="PANTHER" id="PTHR34821">
    <property type="entry name" value="INNER MEMBRANE PROTEIN YDCZ"/>
    <property type="match status" value="1"/>
</dbReference>
<dbReference type="GO" id="GO:0005886">
    <property type="term" value="C:plasma membrane"/>
    <property type="evidence" value="ECO:0007669"/>
    <property type="project" value="TreeGrafter"/>
</dbReference>
<name>A0A7T6Z4F7_9BACI</name>
<keyword evidence="3" id="KW-1185">Reference proteome</keyword>
<evidence type="ECO:0000256" key="1">
    <source>
        <dbReference type="SAM" id="Phobius"/>
    </source>
</evidence>
<keyword evidence="1" id="KW-0472">Membrane</keyword>